<evidence type="ECO:0000256" key="3">
    <source>
        <dbReference type="SAM" id="MobiDB-lite"/>
    </source>
</evidence>
<comment type="subunit">
    <text evidence="2">Homodimer. Interacts with LigD.</text>
</comment>
<dbReference type="RefSeq" id="WP_154445994.1">
    <property type="nucleotide sequence ID" value="NZ_WIND01000004.1"/>
</dbReference>
<dbReference type="SMART" id="SM00559">
    <property type="entry name" value="Ku78"/>
    <property type="match status" value="1"/>
</dbReference>
<dbReference type="PANTHER" id="PTHR41251">
    <property type="entry name" value="NON-HOMOLOGOUS END JOINING PROTEIN KU"/>
    <property type="match status" value="1"/>
</dbReference>
<keyword evidence="2" id="KW-0234">DNA repair</keyword>
<keyword evidence="2" id="KW-0227">DNA damage</keyword>
<dbReference type="HAMAP" id="MF_01875">
    <property type="entry name" value="Prokaryotic_Ku"/>
    <property type="match status" value="1"/>
</dbReference>
<reference evidence="5 6" key="1">
    <citation type="submission" date="2019-10" db="EMBL/GenBank/DDBJ databases">
        <title>Cognatihalovulum marinum gen. nov. sp. nov., a new member of the family Rhodobacteraceae isolated from deep seawater of the Northwest Indian Ocean.</title>
        <authorList>
            <person name="Ruan C."/>
            <person name="Wang J."/>
            <person name="Zheng X."/>
            <person name="Song L."/>
            <person name="Zhu Y."/>
            <person name="Huang Y."/>
            <person name="Lu Z."/>
            <person name="Du W."/>
            <person name="Huang L."/>
            <person name="Dai X."/>
        </authorList>
    </citation>
    <scope>NUCLEOTIDE SEQUENCE [LARGE SCALE GENOMIC DNA]</scope>
    <source>
        <strain evidence="5 6">2CG4</strain>
    </source>
</reference>
<comment type="similarity">
    <text evidence="2">Belongs to the prokaryotic Ku family.</text>
</comment>
<dbReference type="InterPro" id="IPR006164">
    <property type="entry name" value="DNA_bd_Ku70/Ku80"/>
</dbReference>
<dbReference type="Pfam" id="PF02735">
    <property type="entry name" value="Ku"/>
    <property type="match status" value="1"/>
</dbReference>
<dbReference type="InterPro" id="IPR009187">
    <property type="entry name" value="Prok_Ku"/>
</dbReference>
<keyword evidence="2" id="KW-0233">DNA recombination</keyword>
<sequence length="291" mass="31929">MAKRPVWKGQLRLSLVSIAVELYTATNSGARISFRQIHEPSGKPVKYQKVVPGVGPVDTGDIVKGYELGKDDYVLLDPEEVDAIRLETKKTMEVVQFVGACEIPPLYYDKPYYLVPADDLAQDAYRVVRDALRRTEKTGLCQVTLRGREHLAAIRPCGDGLLLETLHYADEIAEADPLFRDIADDPPEDELLEVAEQLIEKRSAPFDASAFKDNYAVALRELVTRKTRSKGAKRVTAEDKDLPEDGGNVVDLMAALKQSLDSAGGGKGRGGKTASRAKSTGRKTATRKKSA</sequence>
<dbReference type="Gene3D" id="2.40.290.10">
    <property type="match status" value="1"/>
</dbReference>
<feature type="compositionally biased region" description="Basic residues" evidence="3">
    <location>
        <begin position="279"/>
        <end position="291"/>
    </location>
</feature>
<protein>
    <recommendedName>
        <fullName evidence="2">Non-homologous end joining protein Ku</fullName>
    </recommendedName>
</protein>
<dbReference type="GO" id="GO:0006303">
    <property type="term" value="P:double-strand break repair via nonhomologous end joining"/>
    <property type="evidence" value="ECO:0007669"/>
    <property type="project" value="UniProtKB-UniRule"/>
</dbReference>
<feature type="domain" description="Ku" evidence="4">
    <location>
        <begin position="54"/>
        <end position="183"/>
    </location>
</feature>
<comment type="function">
    <text evidence="2">With LigD forms a non-homologous end joining (NHEJ) DNA repair enzyme, which repairs dsDNA breaks with reduced fidelity. Binds linear dsDNA with 5'- and 3'- overhangs but not closed circular dsDNA nor ssDNA. Recruits and stimulates the ligase activity of LigD.</text>
</comment>
<keyword evidence="6" id="KW-1185">Reference proteome</keyword>
<dbReference type="EMBL" id="WIND01000004">
    <property type="protein sequence ID" value="MSU89516.1"/>
    <property type="molecule type" value="Genomic_DNA"/>
</dbReference>
<proteinExistence type="inferred from homology"/>
<organism evidence="5 6">
    <name type="scientific">Halovulum marinum</name>
    <dbReference type="NCBI Taxonomy" id="2662447"/>
    <lineage>
        <taxon>Bacteria</taxon>
        <taxon>Pseudomonadati</taxon>
        <taxon>Pseudomonadota</taxon>
        <taxon>Alphaproteobacteria</taxon>
        <taxon>Rhodobacterales</taxon>
        <taxon>Paracoccaceae</taxon>
        <taxon>Halovulum</taxon>
    </lineage>
</organism>
<gene>
    <name evidence="2" type="primary">ku</name>
    <name evidence="5" type="ORF">GE300_07795</name>
</gene>
<evidence type="ECO:0000313" key="5">
    <source>
        <dbReference type="EMBL" id="MSU89516.1"/>
    </source>
</evidence>
<dbReference type="PANTHER" id="PTHR41251:SF1">
    <property type="entry name" value="NON-HOMOLOGOUS END JOINING PROTEIN KU"/>
    <property type="match status" value="1"/>
</dbReference>
<dbReference type="GO" id="GO:0006310">
    <property type="term" value="P:DNA recombination"/>
    <property type="evidence" value="ECO:0007669"/>
    <property type="project" value="UniProtKB-KW"/>
</dbReference>
<dbReference type="AlphaFoldDB" id="A0A6L5YYZ4"/>
<evidence type="ECO:0000313" key="6">
    <source>
        <dbReference type="Proteomes" id="UP000474957"/>
    </source>
</evidence>
<feature type="region of interest" description="Disordered" evidence="3">
    <location>
        <begin position="228"/>
        <end position="247"/>
    </location>
</feature>
<name>A0A6L5YYZ4_9RHOB</name>
<feature type="region of interest" description="Disordered" evidence="3">
    <location>
        <begin position="260"/>
        <end position="291"/>
    </location>
</feature>
<dbReference type="NCBIfam" id="TIGR02772">
    <property type="entry name" value="Ku_bact"/>
    <property type="match status" value="1"/>
</dbReference>
<accession>A0A6L5YYZ4</accession>
<dbReference type="PIRSF" id="PIRSF006493">
    <property type="entry name" value="Prok_Ku"/>
    <property type="match status" value="1"/>
</dbReference>
<dbReference type="CDD" id="cd00789">
    <property type="entry name" value="KU_like"/>
    <property type="match status" value="1"/>
</dbReference>
<keyword evidence="1 2" id="KW-0238">DNA-binding</keyword>
<dbReference type="InterPro" id="IPR016194">
    <property type="entry name" value="SPOC-like_C_dom_sf"/>
</dbReference>
<dbReference type="Proteomes" id="UP000474957">
    <property type="component" value="Unassembled WGS sequence"/>
</dbReference>
<evidence type="ECO:0000256" key="1">
    <source>
        <dbReference type="ARBA" id="ARBA00023125"/>
    </source>
</evidence>
<comment type="caution">
    <text evidence="5">The sequence shown here is derived from an EMBL/GenBank/DDBJ whole genome shotgun (WGS) entry which is preliminary data.</text>
</comment>
<dbReference type="SUPFAM" id="SSF100939">
    <property type="entry name" value="SPOC domain-like"/>
    <property type="match status" value="1"/>
</dbReference>
<evidence type="ECO:0000256" key="2">
    <source>
        <dbReference type="HAMAP-Rule" id="MF_01875"/>
    </source>
</evidence>
<evidence type="ECO:0000259" key="4">
    <source>
        <dbReference type="SMART" id="SM00559"/>
    </source>
</evidence>
<dbReference type="GO" id="GO:0003690">
    <property type="term" value="F:double-stranded DNA binding"/>
    <property type="evidence" value="ECO:0007669"/>
    <property type="project" value="UniProtKB-UniRule"/>
</dbReference>